<dbReference type="SUPFAM" id="SSF102405">
    <property type="entry name" value="MCP/YpsA-like"/>
    <property type="match status" value="1"/>
</dbReference>
<comment type="similarity">
    <text evidence="1">Belongs to the DprA/Smf family.</text>
</comment>
<name>A0A9E2KAL0_9FIRM</name>
<organism evidence="4 5">
    <name type="scientific">Candidatus Cellulosilyticum pullistercoris</name>
    <dbReference type="NCBI Taxonomy" id="2838521"/>
    <lineage>
        <taxon>Bacteria</taxon>
        <taxon>Bacillati</taxon>
        <taxon>Bacillota</taxon>
        <taxon>Clostridia</taxon>
        <taxon>Lachnospirales</taxon>
        <taxon>Cellulosilyticaceae</taxon>
        <taxon>Cellulosilyticum</taxon>
    </lineage>
</organism>
<evidence type="ECO:0000313" key="5">
    <source>
        <dbReference type="Proteomes" id="UP000824229"/>
    </source>
</evidence>
<dbReference type="InterPro" id="IPR041614">
    <property type="entry name" value="DprA_WH"/>
</dbReference>
<dbReference type="Gene3D" id="1.10.10.10">
    <property type="entry name" value="Winged helix-like DNA-binding domain superfamily/Winged helix DNA-binding domain"/>
    <property type="match status" value="1"/>
</dbReference>
<sequence>MSTIYDIWFQRLNASVYIKKMILEKVKSIEEIYKASDITYKMWGLTDLAIARIEASKKTLRDCEAVWREADKEQIEIVGYFDVDYPKLLREIPDPPIVLYVKGHKELLNQTTIGIVGARKCTEYGYHKAVRLGKELSEYNIVVISGMAMGIDAAAHYGALESGTSIGVLGTGVDLCYPNCNIGIYRKLIEKGCLISEYEPHTQARPYHFPRRNRIISGMSYGVVVVEAAARSGSLITAQLALDYGREVYAVPGEAVSKLSKGTNELIESGAKCAFSALDIIEELSQGLSIKNEIIKKNSDKMHNQLAQDERIVYAYVSQEPIFILNLQELLVRTQLSYERINTSLLQLEIKGLIKRLPGERYVRI</sequence>
<dbReference type="PANTHER" id="PTHR43022">
    <property type="entry name" value="PROTEIN SMF"/>
    <property type="match status" value="1"/>
</dbReference>
<dbReference type="Pfam" id="PF17782">
    <property type="entry name" value="WHD_DprA"/>
    <property type="match status" value="1"/>
</dbReference>
<dbReference type="GO" id="GO:0009294">
    <property type="term" value="P:DNA-mediated transformation"/>
    <property type="evidence" value="ECO:0007669"/>
    <property type="project" value="InterPro"/>
</dbReference>
<dbReference type="NCBIfam" id="TIGR00732">
    <property type="entry name" value="dprA"/>
    <property type="match status" value="1"/>
</dbReference>
<evidence type="ECO:0000256" key="1">
    <source>
        <dbReference type="ARBA" id="ARBA00006525"/>
    </source>
</evidence>
<proteinExistence type="inferred from homology"/>
<dbReference type="Pfam" id="PF02481">
    <property type="entry name" value="DNA_processg_A"/>
    <property type="match status" value="1"/>
</dbReference>
<reference evidence="4" key="2">
    <citation type="submission" date="2021-04" db="EMBL/GenBank/DDBJ databases">
        <authorList>
            <person name="Gilroy R."/>
        </authorList>
    </citation>
    <scope>NUCLEOTIDE SEQUENCE</scope>
    <source>
        <strain evidence="4">B5-657</strain>
    </source>
</reference>
<reference evidence="4" key="1">
    <citation type="journal article" date="2021" name="PeerJ">
        <title>Extensive microbial diversity within the chicken gut microbiome revealed by metagenomics and culture.</title>
        <authorList>
            <person name="Gilroy R."/>
            <person name="Ravi A."/>
            <person name="Getino M."/>
            <person name="Pursley I."/>
            <person name="Horton D.L."/>
            <person name="Alikhan N.F."/>
            <person name="Baker D."/>
            <person name="Gharbi K."/>
            <person name="Hall N."/>
            <person name="Watson M."/>
            <person name="Adriaenssens E.M."/>
            <person name="Foster-Nyarko E."/>
            <person name="Jarju S."/>
            <person name="Secka A."/>
            <person name="Antonio M."/>
            <person name="Oren A."/>
            <person name="Chaudhuri R.R."/>
            <person name="La Ragione R."/>
            <person name="Hildebrand F."/>
            <person name="Pallen M.J."/>
        </authorList>
    </citation>
    <scope>NUCLEOTIDE SEQUENCE</scope>
    <source>
        <strain evidence="4">B5-657</strain>
    </source>
</reference>
<feature type="domain" description="DprA winged helix" evidence="3">
    <location>
        <begin position="305"/>
        <end position="359"/>
    </location>
</feature>
<dbReference type="InterPro" id="IPR057666">
    <property type="entry name" value="DrpA_SLOG"/>
</dbReference>
<evidence type="ECO:0000259" key="2">
    <source>
        <dbReference type="Pfam" id="PF02481"/>
    </source>
</evidence>
<dbReference type="InterPro" id="IPR036388">
    <property type="entry name" value="WH-like_DNA-bd_sf"/>
</dbReference>
<comment type="caution">
    <text evidence="4">The sequence shown here is derived from an EMBL/GenBank/DDBJ whole genome shotgun (WGS) entry which is preliminary data.</text>
</comment>
<dbReference type="InterPro" id="IPR003488">
    <property type="entry name" value="DprA"/>
</dbReference>
<gene>
    <name evidence="4" type="primary">dprA</name>
    <name evidence="4" type="ORF">H9872_01575</name>
</gene>
<dbReference type="AlphaFoldDB" id="A0A9E2KAL0"/>
<protein>
    <submittedName>
        <fullName evidence="4">DNA-processing protein DprA</fullName>
    </submittedName>
</protein>
<dbReference type="PANTHER" id="PTHR43022:SF1">
    <property type="entry name" value="PROTEIN SMF"/>
    <property type="match status" value="1"/>
</dbReference>
<feature type="domain" description="Smf/DprA SLOG" evidence="2">
    <location>
        <begin position="77"/>
        <end position="284"/>
    </location>
</feature>
<evidence type="ECO:0000259" key="3">
    <source>
        <dbReference type="Pfam" id="PF17782"/>
    </source>
</evidence>
<dbReference type="Proteomes" id="UP000824229">
    <property type="component" value="Unassembled WGS sequence"/>
</dbReference>
<dbReference type="Gene3D" id="3.40.50.450">
    <property type="match status" value="1"/>
</dbReference>
<dbReference type="EMBL" id="JAHLFQ010000025">
    <property type="protein sequence ID" value="MBU3803438.1"/>
    <property type="molecule type" value="Genomic_DNA"/>
</dbReference>
<evidence type="ECO:0000313" key="4">
    <source>
        <dbReference type="EMBL" id="MBU3803438.1"/>
    </source>
</evidence>
<accession>A0A9E2KAL0</accession>